<proteinExistence type="predicted"/>
<evidence type="ECO:0000256" key="1">
    <source>
        <dbReference type="SAM" id="Phobius"/>
    </source>
</evidence>
<keyword evidence="1" id="KW-0472">Membrane</keyword>
<comment type="caution">
    <text evidence="2">The sequence shown here is derived from an EMBL/GenBank/DDBJ whole genome shotgun (WGS) entry which is preliminary data.</text>
</comment>
<dbReference type="RefSeq" id="WP_183897772.1">
    <property type="nucleotide sequence ID" value="NZ_JACIDV010000018.1"/>
</dbReference>
<evidence type="ECO:0000313" key="3">
    <source>
        <dbReference type="Proteomes" id="UP000565286"/>
    </source>
</evidence>
<evidence type="ECO:0000313" key="2">
    <source>
        <dbReference type="EMBL" id="MBB3948444.1"/>
    </source>
</evidence>
<accession>A0A7W6CC99</accession>
<name>A0A7W6CC99_9HYPH</name>
<organism evidence="2 3">
    <name type="scientific">Rhizobium skierniewicense</name>
    <dbReference type="NCBI Taxonomy" id="984260"/>
    <lineage>
        <taxon>Bacteria</taxon>
        <taxon>Pseudomonadati</taxon>
        <taxon>Pseudomonadota</taxon>
        <taxon>Alphaproteobacteria</taxon>
        <taxon>Hyphomicrobiales</taxon>
        <taxon>Rhizobiaceae</taxon>
        <taxon>Rhizobium/Agrobacterium group</taxon>
        <taxon>Rhizobium</taxon>
    </lineage>
</organism>
<sequence length="178" mass="20358">MNSDKSSNDDSGSGERQALSLDADMQPKFFSHQFNSNFMGHNSVDHFRPKSFVKQTVYGIMWLSEAQNRQVAKTLASVIKGSRTVVEKEYKIERPPGHRAIGILQAVLPKSVFERVYGQMVADSRAEFYEALDKNDYLEAKKIKRHLNYSLILSALTYVVGLPFHLLSKCFNWYDKSE</sequence>
<keyword evidence="3" id="KW-1185">Reference proteome</keyword>
<keyword evidence="1" id="KW-0812">Transmembrane</keyword>
<reference evidence="2 3" key="1">
    <citation type="submission" date="2020-08" db="EMBL/GenBank/DDBJ databases">
        <title>Genomic Encyclopedia of Type Strains, Phase IV (KMG-IV): sequencing the most valuable type-strain genomes for metagenomic binning, comparative biology and taxonomic classification.</title>
        <authorList>
            <person name="Goeker M."/>
        </authorList>
    </citation>
    <scope>NUCLEOTIDE SEQUENCE [LARGE SCALE GENOMIC DNA]</scope>
    <source>
        <strain evidence="2 3">DSM 26438</strain>
    </source>
</reference>
<dbReference type="Proteomes" id="UP000565286">
    <property type="component" value="Unassembled WGS sequence"/>
</dbReference>
<gene>
    <name evidence="2" type="ORF">GGQ73_004431</name>
</gene>
<dbReference type="EMBL" id="JACIDV010000018">
    <property type="protein sequence ID" value="MBB3948444.1"/>
    <property type="molecule type" value="Genomic_DNA"/>
</dbReference>
<feature type="transmembrane region" description="Helical" evidence="1">
    <location>
        <begin position="147"/>
        <end position="167"/>
    </location>
</feature>
<protein>
    <submittedName>
        <fullName evidence="2">Uncharacterized protein</fullName>
    </submittedName>
</protein>
<dbReference type="AlphaFoldDB" id="A0A7W6CC99"/>
<keyword evidence="1" id="KW-1133">Transmembrane helix</keyword>